<keyword evidence="3" id="KW-1185">Reference proteome</keyword>
<reference evidence="3" key="1">
    <citation type="journal article" date="2019" name="Int. J. Syst. Evol. Microbiol.">
        <title>The Global Catalogue of Microorganisms (GCM) 10K type strain sequencing project: providing services to taxonomists for standard genome sequencing and annotation.</title>
        <authorList>
            <consortium name="The Broad Institute Genomics Platform"/>
            <consortium name="The Broad Institute Genome Sequencing Center for Infectious Disease"/>
            <person name="Wu L."/>
            <person name="Ma J."/>
        </authorList>
    </citation>
    <scope>NUCLEOTIDE SEQUENCE [LARGE SCALE GENOMIC DNA]</scope>
    <source>
        <strain evidence="3">JCM 17440</strain>
    </source>
</reference>
<name>A0ABP8BU63_9ACTN</name>
<evidence type="ECO:0008006" key="4">
    <source>
        <dbReference type="Google" id="ProtNLM"/>
    </source>
</evidence>
<protein>
    <recommendedName>
        <fullName evidence="4">FtsK domain-containing protein</fullName>
    </recommendedName>
</protein>
<comment type="caution">
    <text evidence="2">The sequence shown here is derived from an EMBL/GenBank/DDBJ whole genome shotgun (WGS) entry which is preliminary data.</text>
</comment>
<feature type="region of interest" description="Disordered" evidence="1">
    <location>
        <begin position="539"/>
        <end position="569"/>
    </location>
</feature>
<dbReference type="SUPFAM" id="SSF52540">
    <property type="entry name" value="P-loop containing nucleoside triphosphate hydrolases"/>
    <property type="match status" value="1"/>
</dbReference>
<evidence type="ECO:0000313" key="2">
    <source>
        <dbReference type="EMBL" id="GAA4226011.1"/>
    </source>
</evidence>
<dbReference type="EMBL" id="BAABAS010000004">
    <property type="protein sequence ID" value="GAA4226011.1"/>
    <property type="molecule type" value="Genomic_DNA"/>
</dbReference>
<accession>A0ABP8BU63</accession>
<evidence type="ECO:0000256" key="1">
    <source>
        <dbReference type="SAM" id="MobiDB-lite"/>
    </source>
</evidence>
<gene>
    <name evidence="2" type="ORF">GCM10022254_09510</name>
</gene>
<dbReference type="Proteomes" id="UP001501710">
    <property type="component" value="Unassembled WGS sequence"/>
</dbReference>
<organism evidence="2 3">
    <name type="scientific">Actinomadura meridiana</name>
    <dbReference type="NCBI Taxonomy" id="559626"/>
    <lineage>
        <taxon>Bacteria</taxon>
        <taxon>Bacillati</taxon>
        <taxon>Actinomycetota</taxon>
        <taxon>Actinomycetes</taxon>
        <taxon>Streptosporangiales</taxon>
        <taxon>Thermomonosporaceae</taxon>
        <taxon>Actinomadura</taxon>
    </lineage>
</organism>
<sequence length="711" mass="76605">MTSIDWRWRHGPASGPLHGAIALTAASIVGTLPVVDAPPDAVLGGGAVVAGVVAWRSRYDGSSRVRLTYRLVTVSGGSTWLAHAVDAGWSPTVAWTLAAGAVGAGLLWRPVRAMDRRRVERAAVREAELEAAAVDVAEQERLHTVADTWVWRIERVAHVKGCRVLAIQDWVFPGPDGVDRCTGYTVEVQLPATGETWRTIAAYADGLASAADLPEGCGIEVGPGASKRRCLVEVATHDALRDDMPYLPAQMPGDIDAIPFGVHRDGSLAVAPMRFESTLLTGAKRSGKTNELLAILGRILECNNTVVCVIDYNGGAVALPWLMPWASGEISDSPILWVADTPEEATLMCAWLVEVIEFRKKHYHAANTARDDDKIDASPVVPQIILVTDEFGSLDRKITEQIRQVNDRGGGAAVTTLTCSLGSTSTYVPPELLAQVSNRLAMRVNDEKALGYLFEWAGGKGRPKPEDAPHTGYGHYRIASGQPKVFKGPRILPSTVRQVAVTTSAWRPRLDEATARMSPDWARIFEDRWERSAHLVAAAGGRPGAGPAGGPDPERPPRPEPESERPAAESFGGAMDRLGAAAEKLRDAVNGAGGGPGRDTDAEFQRIVEGFDVVPELVVRALVAFRAADRMHSRDMADALGVRVELLGQLLSQLDVRPLPSDFKVDGRRGRGYRRADLEAAADRIRRGDLVAPESVAGWRPDAPELPPEWT</sequence>
<evidence type="ECO:0000313" key="3">
    <source>
        <dbReference type="Proteomes" id="UP001501710"/>
    </source>
</evidence>
<proteinExistence type="predicted"/>
<dbReference type="RefSeq" id="WP_344890295.1">
    <property type="nucleotide sequence ID" value="NZ_BAABAS010000004.1"/>
</dbReference>
<dbReference type="InterPro" id="IPR027417">
    <property type="entry name" value="P-loop_NTPase"/>
</dbReference>
<dbReference type="Gene3D" id="3.40.50.300">
    <property type="entry name" value="P-loop containing nucleotide triphosphate hydrolases"/>
    <property type="match status" value="1"/>
</dbReference>
<feature type="compositionally biased region" description="Basic and acidic residues" evidence="1">
    <location>
        <begin position="552"/>
        <end position="567"/>
    </location>
</feature>